<evidence type="ECO:0000313" key="14">
    <source>
        <dbReference type="Proteomes" id="UP000220251"/>
    </source>
</evidence>
<reference evidence="14" key="1">
    <citation type="submission" date="2015-06" db="EMBL/GenBank/DDBJ databases">
        <authorList>
            <person name="Bertelli C."/>
        </authorList>
    </citation>
    <scope>NUCLEOTIDE SEQUENCE [LARGE SCALE GENOMIC DNA]</scope>
    <source>
        <strain evidence="14">CRIB-30</strain>
    </source>
</reference>
<evidence type="ECO:0000259" key="9">
    <source>
        <dbReference type="PROSITE" id="PS50109"/>
    </source>
</evidence>
<dbReference type="InterPro" id="IPR004358">
    <property type="entry name" value="Sig_transdc_His_kin-like_C"/>
</dbReference>
<dbReference type="SMART" id="SM00387">
    <property type="entry name" value="HATPase_c"/>
    <property type="match status" value="1"/>
</dbReference>
<protein>
    <recommendedName>
        <fullName evidence="2">histidine kinase</fullName>
        <ecNumber evidence="2">2.7.13.3</ecNumber>
    </recommendedName>
</protein>
<evidence type="ECO:0000259" key="10">
    <source>
        <dbReference type="PROSITE" id="PS50110"/>
    </source>
</evidence>
<feature type="domain" description="HPt" evidence="12">
    <location>
        <begin position="5"/>
        <end position="112"/>
    </location>
</feature>
<dbReference type="InterPro" id="IPR036890">
    <property type="entry name" value="HATPase_C_sf"/>
</dbReference>
<evidence type="ECO:0000259" key="11">
    <source>
        <dbReference type="PROSITE" id="PS50851"/>
    </source>
</evidence>
<dbReference type="Pfam" id="PF00072">
    <property type="entry name" value="Response_reg"/>
    <property type="match status" value="1"/>
</dbReference>
<dbReference type="Gene3D" id="1.20.120.160">
    <property type="entry name" value="HPT domain"/>
    <property type="match status" value="1"/>
</dbReference>
<dbReference type="SMART" id="SM00073">
    <property type="entry name" value="HPT"/>
    <property type="match status" value="1"/>
</dbReference>
<dbReference type="InterPro" id="IPR036061">
    <property type="entry name" value="CheW-like_dom_sf"/>
</dbReference>
<feature type="domain" description="Histidine kinase" evidence="9">
    <location>
        <begin position="315"/>
        <end position="514"/>
    </location>
</feature>
<dbReference type="GO" id="GO:0000155">
    <property type="term" value="F:phosphorelay sensor kinase activity"/>
    <property type="evidence" value="ECO:0007669"/>
    <property type="project" value="InterPro"/>
</dbReference>
<dbReference type="SMART" id="SM00260">
    <property type="entry name" value="CheW"/>
    <property type="match status" value="1"/>
</dbReference>
<feature type="domain" description="CheW-like" evidence="11">
    <location>
        <begin position="516"/>
        <end position="652"/>
    </location>
</feature>
<dbReference type="CDD" id="cd17546">
    <property type="entry name" value="REC_hyHK_CKI1_RcsC-like"/>
    <property type="match status" value="1"/>
</dbReference>
<keyword evidence="5 13" id="KW-0418">Kinase</keyword>
<dbReference type="PROSITE" id="PS50109">
    <property type="entry name" value="HIS_KIN"/>
    <property type="match status" value="1"/>
</dbReference>
<evidence type="ECO:0000256" key="1">
    <source>
        <dbReference type="ARBA" id="ARBA00000085"/>
    </source>
</evidence>
<dbReference type="SMART" id="SM00448">
    <property type="entry name" value="REC"/>
    <property type="match status" value="1"/>
</dbReference>
<dbReference type="Pfam" id="PF01584">
    <property type="entry name" value="CheW"/>
    <property type="match status" value="1"/>
</dbReference>
<evidence type="ECO:0000256" key="4">
    <source>
        <dbReference type="ARBA" id="ARBA00022679"/>
    </source>
</evidence>
<dbReference type="InterPro" id="IPR001789">
    <property type="entry name" value="Sig_transdc_resp-reg_receiver"/>
</dbReference>
<dbReference type="Gene3D" id="3.40.50.2300">
    <property type="match status" value="1"/>
</dbReference>
<dbReference type="PROSITE" id="PS50110">
    <property type="entry name" value="RESPONSE_REGULATORY"/>
    <property type="match status" value="1"/>
</dbReference>
<dbReference type="InterPro" id="IPR004105">
    <property type="entry name" value="CheA-like_dim"/>
</dbReference>
<dbReference type="Pfam" id="PF01627">
    <property type="entry name" value="Hpt"/>
    <property type="match status" value="1"/>
</dbReference>
<dbReference type="AlphaFoldDB" id="A0A0H5DRH2"/>
<keyword evidence="3 7" id="KW-0597">Phosphoprotein</keyword>
<dbReference type="EMBL" id="CWGJ01000027">
    <property type="protein sequence ID" value="CRX39296.1"/>
    <property type="molecule type" value="Genomic_DNA"/>
</dbReference>
<dbReference type="Proteomes" id="UP000220251">
    <property type="component" value="Unassembled WGS sequence"/>
</dbReference>
<dbReference type="PRINTS" id="PR00344">
    <property type="entry name" value="BCTRLSENSOR"/>
</dbReference>
<dbReference type="GO" id="GO:0005737">
    <property type="term" value="C:cytoplasm"/>
    <property type="evidence" value="ECO:0007669"/>
    <property type="project" value="InterPro"/>
</dbReference>
<dbReference type="EC" id="2.7.13.3" evidence="2"/>
<dbReference type="SUPFAM" id="SSF50341">
    <property type="entry name" value="CheW-like"/>
    <property type="match status" value="1"/>
</dbReference>
<dbReference type="InterPro" id="IPR003594">
    <property type="entry name" value="HATPase_dom"/>
</dbReference>
<dbReference type="InterPro" id="IPR036641">
    <property type="entry name" value="HPT_dom_sf"/>
</dbReference>
<comment type="catalytic activity">
    <reaction evidence="1">
        <text>ATP + protein L-histidine = ADP + protein N-phospho-L-histidine.</text>
        <dbReference type="EC" id="2.7.13.3"/>
    </reaction>
</comment>
<evidence type="ECO:0000256" key="3">
    <source>
        <dbReference type="ARBA" id="ARBA00022553"/>
    </source>
</evidence>
<dbReference type="Gene3D" id="2.30.30.40">
    <property type="entry name" value="SH3 Domains"/>
    <property type="match status" value="1"/>
</dbReference>
<dbReference type="PROSITE" id="PS50851">
    <property type="entry name" value="CHEW"/>
    <property type="match status" value="1"/>
</dbReference>
<dbReference type="PROSITE" id="PS50894">
    <property type="entry name" value="HPT"/>
    <property type="match status" value="1"/>
</dbReference>
<dbReference type="InterPro" id="IPR005467">
    <property type="entry name" value="His_kinase_dom"/>
</dbReference>
<dbReference type="Pfam" id="PF02518">
    <property type="entry name" value="HATPase_c"/>
    <property type="match status" value="1"/>
</dbReference>
<dbReference type="SMART" id="SM01231">
    <property type="entry name" value="H-kinase_dim"/>
    <property type="match status" value="1"/>
</dbReference>
<dbReference type="OrthoDB" id="9803176at2"/>
<gene>
    <name evidence="13" type="ORF">ELAC_1974</name>
</gene>
<dbReference type="GO" id="GO:0006935">
    <property type="term" value="P:chemotaxis"/>
    <property type="evidence" value="ECO:0007669"/>
    <property type="project" value="InterPro"/>
</dbReference>
<proteinExistence type="predicted"/>
<feature type="modified residue" description="Phosphohistidine" evidence="6">
    <location>
        <position position="55"/>
    </location>
</feature>
<feature type="compositionally biased region" description="Basic and acidic residues" evidence="8">
    <location>
        <begin position="147"/>
        <end position="161"/>
    </location>
</feature>
<feature type="modified residue" description="4-aspartylphosphate" evidence="7">
    <location>
        <position position="719"/>
    </location>
</feature>
<evidence type="ECO:0000256" key="8">
    <source>
        <dbReference type="SAM" id="MobiDB-lite"/>
    </source>
</evidence>
<evidence type="ECO:0000256" key="2">
    <source>
        <dbReference type="ARBA" id="ARBA00012438"/>
    </source>
</evidence>
<dbReference type="FunFam" id="3.30.565.10:FF:000016">
    <property type="entry name" value="Chemotaxis protein CheA, putative"/>
    <property type="match status" value="1"/>
</dbReference>
<name>A0A0H5DRH2_9BACT</name>
<dbReference type="CDD" id="cd00088">
    <property type="entry name" value="HPT"/>
    <property type="match status" value="1"/>
</dbReference>
<dbReference type="SUPFAM" id="SSF52172">
    <property type="entry name" value="CheY-like"/>
    <property type="match status" value="1"/>
</dbReference>
<dbReference type="Gene3D" id="3.30.565.10">
    <property type="entry name" value="Histidine kinase-like ATPase, C-terminal domain"/>
    <property type="match status" value="1"/>
</dbReference>
<organism evidence="13 14">
    <name type="scientific">Estrella lausannensis</name>
    <dbReference type="NCBI Taxonomy" id="483423"/>
    <lineage>
        <taxon>Bacteria</taxon>
        <taxon>Pseudomonadati</taxon>
        <taxon>Chlamydiota</taxon>
        <taxon>Chlamydiia</taxon>
        <taxon>Parachlamydiales</taxon>
        <taxon>Candidatus Criblamydiaceae</taxon>
        <taxon>Estrella</taxon>
    </lineage>
</organism>
<dbReference type="InterPro" id="IPR002545">
    <property type="entry name" value="CheW-lke_dom"/>
</dbReference>
<dbReference type="InterPro" id="IPR008207">
    <property type="entry name" value="Sig_transdc_His_kin_Hpt_dom"/>
</dbReference>
<keyword evidence="4" id="KW-0808">Transferase</keyword>
<dbReference type="SUPFAM" id="SSF47226">
    <property type="entry name" value="Histidine-containing phosphotransfer domain, HPT domain"/>
    <property type="match status" value="1"/>
</dbReference>
<evidence type="ECO:0000256" key="6">
    <source>
        <dbReference type="PROSITE-ProRule" id="PRU00110"/>
    </source>
</evidence>
<feature type="domain" description="Response regulatory" evidence="10">
    <location>
        <begin position="670"/>
        <end position="786"/>
    </location>
</feature>
<sequence length="787" mass="86841">MDKKEAEFQAALLSTFKIEAEEHLKAISDGLLELERNPHEGEAKACVESIFREAHSLKGAARSVNFSSVQSLCQSMENVLAAWKQSRIAATQEFFDTLHKTLDLIGKLVKLPQGSGGEAEDLVDLLQRLDQLIMVKKEMAAAIRQERKEGISPHNEPEPVKETAPLRQVKEPSAVTSGEMEQEAVRKAQAEEAFVKNHNGATIRVSLEKLDSLFQQVEEMLMVKLTFKQQLGNLKNVDQAFRAWEKKWGKAQHGIFSLRKSAEDSVFVKDHQHSSLAGTIEYIDWTHDFISSLKDNLNALIKETSQYQQVATSSVDSLLDEARKMLMQPISTVLDSFPRMIRDISLSQGKTVRFETAGADIEVDRRILEEMKDPLIHLIRNSIDHGIELPAVRESAGKKASGTIFVRATETGGNSMELVITDDGQGIDIAKVKESAIRQGVLTEEEAVTLIDQECLKLIFGSGVSTAPIITDLSGRGVGLGIVADKVDKLGGQLFVETKKNEGTTFRIVLPLTLATFRGVHFKLGEASFIVPSHNVKQVIRINPKDLKTVENRQIISYEGKAIAVISLAALLGLETKRSSTGHRMLNAIIVKAMDKMIAFTVDEIVSEQDVLVKGLGKNLKRVRNVMAVSLTDSGQVIPILNPQDLIKSSTSATHEIGVEAKDQRESARTILIAEDSITSRMLLKNILESAGYVVKVAVDGLEALSAFKIQDVDLIISDVEMPRMDGFTLTTKVRSLEKGRQIPIILCTSLDSPKDREHGMEVGASAYLEKSQFTQGNLLDIIRNLI</sequence>
<dbReference type="InterPro" id="IPR011006">
    <property type="entry name" value="CheY-like_superfamily"/>
</dbReference>
<dbReference type="SUPFAM" id="SSF55874">
    <property type="entry name" value="ATPase domain of HSP90 chaperone/DNA topoisomerase II/histidine kinase"/>
    <property type="match status" value="1"/>
</dbReference>
<dbReference type="RefSeq" id="WP_158227869.1">
    <property type="nucleotide sequence ID" value="NZ_CWGJ01000027.1"/>
</dbReference>
<dbReference type="PANTHER" id="PTHR43395:SF1">
    <property type="entry name" value="CHEMOTAXIS PROTEIN CHEA"/>
    <property type="match status" value="1"/>
</dbReference>
<dbReference type="PANTHER" id="PTHR43395">
    <property type="entry name" value="SENSOR HISTIDINE KINASE CHEA"/>
    <property type="match status" value="1"/>
</dbReference>
<evidence type="ECO:0000313" key="13">
    <source>
        <dbReference type="EMBL" id="CRX39296.1"/>
    </source>
</evidence>
<accession>A0A0H5DRH2</accession>
<evidence type="ECO:0000259" key="12">
    <source>
        <dbReference type="PROSITE" id="PS50894"/>
    </source>
</evidence>
<keyword evidence="14" id="KW-1185">Reference proteome</keyword>
<dbReference type="InterPro" id="IPR051315">
    <property type="entry name" value="Bact_Chemotaxis_CheA"/>
</dbReference>
<feature type="region of interest" description="Disordered" evidence="8">
    <location>
        <begin position="147"/>
        <end position="183"/>
    </location>
</feature>
<evidence type="ECO:0000256" key="7">
    <source>
        <dbReference type="PROSITE-ProRule" id="PRU00169"/>
    </source>
</evidence>
<evidence type="ECO:0000256" key="5">
    <source>
        <dbReference type="ARBA" id="ARBA00022777"/>
    </source>
</evidence>